<organism evidence="1 2">
    <name type="scientific">Psilocybe cf. subviscida</name>
    <dbReference type="NCBI Taxonomy" id="2480587"/>
    <lineage>
        <taxon>Eukaryota</taxon>
        <taxon>Fungi</taxon>
        <taxon>Dikarya</taxon>
        <taxon>Basidiomycota</taxon>
        <taxon>Agaricomycotina</taxon>
        <taxon>Agaricomycetes</taxon>
        <taxon>Agaricomycetidae</taxon>
        <taxon>Agaricales</taxon>
        <taxon>Agaricineae</taxon>
        <taxon>Strophariaceae</taxon>
        <taxon>Psilocybe</taxon>
    </lineage>
</organism>
<protein>
    <submittedName>
        <fullName evidence="1">Uncharacterized protein</fullName>
    </submittedName>
</protein>
<name>A0A8H5EUE1_9AGAR</name>
<evidence type="ECO:0000313" key="1">
    <source>
        <dbReference type="EMBL" id="KAF5312746.1"/>
    </source>
</evidence>
<comment type="caution">
    <text evidence="1">The sequence shown here is derived from an EMBL/GenBank/DDBJ whole genome shotgun (WGS) entry which is preliminary data.</text>
</comment>
<evidence type="ECO:0000313" key="2">
    <source>
        <dbReference type="Proteomes" id="UP000567179"/>
    </source>
</evidence>
<keyword evidence="2" id="KW-1185">Reference proteome</keyword>
<proteinExistence type="predicted"/>
<dbReference type="Proteomes" id="UP000567179">
    <property type="component" value="Unassembled WGS sequence"/>
</dbReference>
<reference evidence="1 2" key="1">
    <citation type="journal article" date="2020" name="ISME J.">
        <title>Uncovering the hidden diversity of litter-decomposition mechanisms in mushroom-forming fungi.</title>
        <authorList>
            <person name="Floudas D."/>
            <person name="Bentzer J."/>
            <person name="Ahren D."/>
            <person name="Johansson T."/>
            <person name="Persson P."/>
            <person name="Tunlid A."/>
        </authorList>
    </citation>
    <scope>NUCLEOTIDE SEQUENCE [LARGE SCALE GENOMIC DNA]</scope>
    <source>
        <strain evidence="1 2">CBS 101986</strain>
    </source>
</reference>
<accession>A0A8H5EUE1</accession>
<gene>
    <name evidence="1" type="ORF">D9619_002593</name>
</gene>
<dbReference type="EMBL" id="JAACJJ010000056">
    <property type="protein sequence ID" value="KAF5312746.1"/>
    <property type="molecule type" value="Genomic_DNA"/>
</dbReference>
<sequence>MSKGPQIHAPKTYIQSWLSIPAKTRLALSLSVCAFAAIGLVVTDMVEDPKKKSPSKPTTTSELS</sequence>
<dbReference type="AlphaFoldDB" id="A0A8H5EUE1"/>
<dbReference type="OrthoDB" id="2555959at2759"/>